<dbReference type="Pfam" id="PF04471">
    <property type="entry name" value="Mrr_cat"/>
    <property type="match status" value="1"/>
</dbReference>
<evidence type="ECO:0000259" key="2">
    <source>
        <dbReference type="Pfam" id="PF04471"/>
    </source>
</evidence>
<dbReference type="GO" id="GO:0004519">
    <property type="term" value="F:endonuclease activity"/>
    <property type="evidence" value="ECO:0007669"/>
    <property type="project" value="InterPro"/>
</dbReference>
<organism evidence="3">
    <name type="scientific">Mesotoga infera</name>
    <dbReference type="NCBI Taxonomy" id="1236046"/>
    <lineage>
        <taxon>Bacteria</taxon>
        <taxon>Thermotogati</taxon>
        <taxon>Thermotogota</taxon>
        <taxon>Thermotogae</taxon>
        <taxon>Kosmotogales</taxon>
        <taxon>Kosmotogaceae</taxon>
        <taxon>Mesotoga</taxon>
    </lineage>
</organism>
<comment type="caution">
    <text evidence="3">The sequence shown here is derived from an EMBL/GenBank/DDBJ whole genome shotgun (WGS) entry which is preliminary data.</text>
</comment>
<name>A0A7C1GQP0_9BACT</name>
<evidence type="ECO:0000313" key="3">
    <source>
        <dbReference type="EMBL" id="HDP78222.1"/>
    </source>
</evidence>
<keyword evidence="1" id="KW-1133">Transmembrane helix</keyword>
<dbReference type="InterPro" id="IPR007560">
    <property type="entry name" value="Restrct_endonuc_IV_Mrr"/>
</dbReference>
<protein>
    <recommendedName>
        <fullName evidence="2">Restriction endonuclease type IV Mrr domain-containing protein</fullName>
    </recommendedName>
</protein>
<dbReference type="AlphaFoldDB" id="A0A7C1GQP0"/>
<keyword evidence="1" id="KW-0812">Transmembrane</keyword>
<dbReference type="GO" id="GO:0003677">
    <property type="term" value="F:DNA binding"/>
    <property type="evidence" value="ECO:0007669"/>
    <property type="project" value="InterPro"/>
</dbReference>
<dbReference type="GO" id="GO:0009307">
    <property type="term" value="P:DNA restriction-modification system"/>
    <property type="evidence" value="ECO:0007669"/>
    <property type="project" value="InterPro"/>
</dbReference>
<keyword evidence="1" id="KW-0472">Membrane</keyword>
<dbReference type="EMBL" id="DSBT01000252">
    <property type="protein sequence ID" value="HDP78222.1"/>
    <property type="molecule type" value="Genomic_DNA"/>
</dbReference>
<sequence>MILYYFKKYWWVVSAAIIALAYVIPYQLVIGLLFAQIVAVNLVSLRIRHYLKPERNVKSLRNLLVLEFKDFLESYGVSCDYPPRGDYSSVDLIADIFGEKTVFSIREGNDQIHNSEVQSLAASLSKYGASHGVILVDGLLPIEAKRLAESYGLEFKRYRKYKEEARETLGSNPNR</sequence>
<proteinExistence type="predicted"/>
<dbReference type="Proteomes" id="UP000886198">
    <property type="component" value="Unassembled WGS sequence"/>
</dbReference>
<reference evidence="3" key="1">
    <citation type="journal article" date="2020" name="mSystems">
        <title>Genome- and Community-Level Interaction Insights into Carbon Utilization and Element Cycling Functions of Hydrothermarchaeota in Hydrothermal Sediment.</title>
        <authorList>
            <person name="Zhou Z."/>
            <person name="Liu Y."/>
            <person name="Xu W."/>
            <person name="Pan J."/>
            <person name="Luo Z.H."/>
            <person name="Li M."/>
        </authorList>
    </citation>
    <scope>NUCLEOTIDE SEQUENCE [LARGE SCALE GENOMIC DNA]</scope>
    <source>
        <strain evidence="3">SpSt-1179</strain>
    </source>
</reference>
<gene>
    <name evidence="3" type="ORF">ENN47_08585</name>
</gene>
<evidence type="ECO:0000256" key="1">
    <source>
        <dbReference type="SAM" id="Phobius"/>
    </source>
</evidence>
<feature type="domain" description="Restriction endonuclease type IV Mrr" evidence="2">
    <location>
        <begin position="70"/>
        <end position="150"/>
    </location>
</feature>
<feature type="transmembrane region" description="Helical" evidence="1">
    <location>
        <begin position="9"/>
        <end position="26"/>
    </location>
</feature>
<accession>A0A7C1GQP0</accession>